<dbReference type="EC" id="2.7.11.1" evidence="1"/>
<dbReference type="AlphaFoldDB" id="A0A835LMK8"/>
<dbReference type="Gene3D" id="3.30.200.20">
    <property type="entry name" value="Phosphorylase Kinase, domain 1"/>
    <property type="match status" value="1"/>
</dbReference>
<dbReference type="SUPFAM" id="SSF48264">
    <property type="entry name" value="Cytochrome P450"/>
    <property type="match status" value="1"/>
</dbReference>
<dbReference type="OrthoDB" id="162894at2759"/>
<dbReference type="GO" id="GO:0004497">
    <property type="term" value="F:monooxygenase activity"/>
    <property type="evidence" value="ECO:0007669"/>
    <property type="project" value="InterPro"/>
</dbReference>
<dbReference type="GO" id="GO:0020037">
    <property type="term" value="F:heme binding"/>
    <property type="evidence" value="ECO:0007669"/>
    <property type="project" value="InterPro"/>
</dbReference>
<dbReference type="GO" id="GO:0044550">
    <property type="term" value="P:secondary metabolite biosynthetic process"/>
    <property type="evidence" value="ECO:0007669"/>
    <property type="project" value="UniProtKB-ARBA"/>
</dbReference>
<evidence type="ECO:0000313" key="10">
    <source>
        <dbReference type="EMBL" id="KAF9601193.1"/>
    </source>
</evidence>
<dbReference type="GO" id="GO:0005506">
    <property type="term" value="F:iron ion binding"/>
    <property type="evidence" value="ECO:0007669"/>
    <property type="project" value="InterPro"/>
</dbReference>
<feature type="domain" description="Protein kinase" evidence="9">
    <location>
        <begin position="1"/>
        <end position="360"/>
    </location>
</feature>
<dbReference type="InterPro" id="IPR050236">
    <property type="entry name" value="Ser_Thr_kinase_AGC"/>
</dbReference>
<evidence type="ECO:0000256" key="1">
    <source>
        <dbReference type="ARBA" id="ARBA00012513"/>
    </source>
</evidence>
<evidence type="ECO:0000256" key="8">
    <source>
        <dbReference type="ARBA" id="ARBA00048679"/>
    </source>
</evidence>
<proteinExistence type="predicted"/>
<dbReference type="GO" id="GO:0016705">
    <property type="term" value="F:oxidoreductase activity, acting on paired donors, with incorporation or reduction of molecular oxygen"/>
    <property type="evidence" value="ECO:0007669"/>
    <property type="project" value="InterPro"/>
</dbReference>
<dbReference type="InterPro" id="IPR001128">
    <property type="entry name" value="Cyt_P450"/>
</dbReference>
<dbReference type="InterPro" id="IPR040720">
    <property type="entry name" value="GH81_C"/>
</dbReference>
<dbReference type="Pfam" id="PF00067">
    <property type="entry name" value="p450"/>
    <property type="match status" value="1"/>
</dbReference>
<name>A0A835LMK8_9MAGN</name>
<dbReference type="PANTHER" id="PTHR24356:SF1">
    <property type="entry name" value="SERINE_THREONINE-PROTEIN KINASE GREATWALL"/>
    <property type="match status" value="1"/>
</dbReference>
<evidence type="ECO:0000256" key="2">
    <source>
        <dbReference type="ARBA" id="ARBA00022527"/>
    </source>
</evidence>
<keyword evidence="3" id="KW-0808">Transferase</keyword>
<evidence type="ECO:0000256" key="4">
    <source>
        <dbReference type="ARBA" id="ARBA00022741"/>
    </source>
</evidence>
<dbReference type="SMART" id="SM00220">
    <property type="entry name" value="S_TKc"/>
    <property type="match status" value="1"/>
</dbReference>
<dbReference type="Gene3D" id="1.10.630.10">
    <property type="entry name" value="Cytochrome P450"/>
    <property type="match status" value="1"/>
</dbReference>
<dbReference type="PROSITE" id="PS50011">
    <property type="entry name" value="PROTEIN_KINASE_DOM"/>
    <property type="match status" value="1"/>
</dbReference>
<dbReference type="Pfam" id="PF17652">
    <property type="entry name" value="Glyco_hydro81C"/>
    <property type="match status" value="1"/>
</dbReference>
<dbReference type="InterPro" id="IPR011009">
    <property type="entry name" value="Kinase-like_dom_sf"/>
</dbReference>
<keyword evidence="4" id="KW-0547">Nucleotide-binding</keyword>
<keyword evidence="5" id="KW-0418">Kinase</keyword>
<keyword evidence="11" id="KW-1185">Reference proteome</keyword>
<keyword evidence="6" id="KW-0067">ATP-binding</keyword>
<organism evidence="10 11">
    <name type="scientific">Coptis chinensis</name>
    <dbReference type="NCBI Taxonomy" id="261450"/>
    <lineage>
        <taxon>Eukaryota</taxon>
        <taxon>Viridiplantae</taxon>
        <taxon>Streptophyta</taxon>
        <taxon>Embryophyta</taxon>
        <taxon>Tracheophyta</taxon>
        <taxon>Spermatophyta</taxon>
        <taxon>Magnoliopsida</taxon>
        <taxon>Ranunculales</taxon>
        <taxon>Ranunculaceae</taxon>
        <taxon>Coptidoideae</taxon>
        <taxon>Coptis</taxon>
    </lineage>
</organism>
<dbReference type="SUPFAM" id="SSF56112">
    <property type="entry name" value="Protein kinase-like (PK-like)"/>
    <property type="match status" value="1"/>
</dbReference>
<comment type="caution">
    <text evidence="10">The sequence shown here is derived from an EMBL/GenBank/DDBJ whole genome shotgun (WGS) entry which is preliminary data.</text>
</comment>
<dbReference type="InterPro" id="IPR008271">
    <property type="entry name" value="Ser/Thr_kinase_AS"/>
</dbReference>
<evidence type="ECO:0000313" key="11">
    <source>
        <dbReference type="Proteomes" id="UP000631114"/>
    </source>
</evidence>
<accession>A0A835LMK8</accession>
<dbReference type="PANTHER" id="PTHR24356">
    <property type="entry name" value="SERINE/THREONINE-PROTEIN KINASE"/>
    <property type="match status" value="1"/>
</dbReference>
<comment type="catalytic activity">
    <reaction evidence="7">
        <text>L-threonyl-[protein] + ATP = O-phospho-L-threonyl-[protein] + ADP + H(+)</text>
        <dbReference type="Rhea" id="RHEA:46608"/>
        <dbReference type="Rhea" id="RHEA-COMP:11060"/>
        <dbReference type="Rhea" id="RHEA-COMP:11605"/>
        <dbReference type="ChEBI" id="CHEBI:15378"/>
        <dbReference type="ChEBI" id="CHEBI:30013"/>
        <dbReference type="ChEBI" id="CHEBI:30616"/>
        <dbReference type="ChEBI" id="CHEBI:61977"/>
        <dbReference type="ChEBI" id="CHEBI:456216"/>
        <dbReference type="EC" id="2.7.11.1"/>
    </reaction>
</comment>
<dbReference type="GO" id="GO:0035556">
    <property type="term" value="P:intracellular signal transduction"/>
    <property type="evidence" value="ECO:0007669"/>
    <property type="project" value="TreeGrafter"/>
</dbReference>
<evidence type="ECO:0000256" key="3">
    <source>
        <dbReference type="ARBA" id="ARBA00022679"/>
    </source>
</evidence>
<gene>
    <name evidence="10" type="ORF">IFM89_017378</name>
</gene>
<dbReference type="GO" id="GO:0005524">
    <property type="term" value="F:ATP binding"/>
    <property type="evidence" value="ECO:0007669"/>
    <property type="project" value="UniProtKB-KW"/>
</dbReference>
<keyword evidence="2" id="KW-0723">Serine/threonine-protein kinase</keyword>
<evidence type="ECO:0000259" key="9">
    <source>
        <dbReference type="PROSITE" id="PS50011"/>
    </source>
</evidence>
<evidence type="ECO:0000256" key="5">
    <source>
        <dbReference type="ARBA" id="ARBA00022777"/>
    </source>
</evidence>
<protein>
    <recommendedName>
        <fullName evidence="1">non-specific serine/threonine protein kinase</fullName>
        <ecNumber evidence="1">2.7.11.1</ecNumber>
    </recommendedName>
</protein>
<comment type="catalytic activity">
    <reaction evidence="8">
        <text>L-seryl-[protein] + ATP = O-phospho-L-seryl-[protein] + ADP + H(+)</text>
        <dbReference type="Rhea" id="RHEA:17989"/>
        <dbReference type="Rhea" id="RHEA-COMP:9863"/>
        <dbReference type="Rhea" id="RHEA-COMP:11604"/>
        <dbReference type="ChEBI" id="CHEBI:15378"/>
        <dbReference type="ChEBI" id="CHEBI:29999"/>
        <dbReference type="ChEBI" id="CHEBI:30616"/>
        <dbReference type="ChEBI" id="CHEBI:83421"/>
        <dbReference type="ChEBI" id="CHEBI:456216"/>
        <dbReference type="EC" id="2.7.11.1"/>
    </reaction>
</comment>
<dbReference type="Pfam" id="PF00069">
    <property type="entry name" value="Pkinase"/>
    <property type="match status" value="1"/>
</dbReference>
<evidence type="ECO:0000256" key="7">
    <source>
        <dbReference type="ARBA" id="ARBA00047899"/>
    </source>
</evidence>
<dbReference type="InterPro" id="IPR036396">
    <property type="entry name" value="Cyt_P450_sf"/>
</dbReference>
<dbReference type="EMBL" id="JADFTS010000006">
    <property type="protein sequence ID" value="KAF9601193.1"/>
    <property type="molecule type" value="Genomic_DNA"/>
</dbReference>
<dbReference type="PROSITE" id="PS00108">
    <property type="entry name" value="PROTEIN_KINASE_ST"/>
    <property type="match status" value="1"/>
</dbReference>
<sequence>MICIGRSVLGKPMSFYTMYVNAPTSAPNAISVDEALKKYILVSLIQNCQVLKKADMIRKNAMESILAERDNLMESILAERDNLISVRNPFVVRFFYSFTCHENLYLVIEYLNGGDLFSLLRNLGCLDEDVGRVYIAEIVLALEYLHSLRVVHRDLKPDNLLIAHDGHLKLTDFGSSKVCLINNTDDLSGPAVSVTTLLEEDEPQLSASEHLNQRERRQKGLAVGTPDYLVLEILLGIGHDRQANSNNPRLRNFDLWKLHSWADGVTEFGDGRNQESTSEAVNGYYVAALFGFSYGDARVNDVGSTLAAILVLISVLAKIDPAWGSKYKPQAYSLIADFISLDRRANSNYPRPINVDNNYFLELVVEDFNLCQTIQRKELKQLERSHLCRPGYHIKCIAWILKYLGENPSILQAVTEEQEFILKKKCGDEKLLNWSNTKKMPITARVIKETLKVASILSFTFREVVEDVEYHAACLVQQLVAPKVLRRIMLWISISNENEKYLRPEKSSPSLSPRPKFDFELSQSTVPAKCSANSINLRISTSFTCRKAAAAELTLKFLFDGCGKGARGSSGRSLYRPMEVAAGVRCQMSESWLQPFNMGAEGRIARIWEVLRL</sequence>
<dbReference type="Gene3D" id="1.10.510.10">
    <property type="entry name" value="Transferase(Phosphotransferase) domain 1"/>
    <property type="match status" value="1"/>
</dbReference>
<reference evidence="10 11" key="1">
    <citation type="submission" date="2020-10" db="EMBL/GenBank/DDBJ databases">
        <title>The Coptis chinensis genome and diversification of protoberbering-type alkaloids.</title>
        <authorList>
            <person name="Wang B."/>
            <person name="Shu S."/>
            <person name="Song C."/>
            <person name="Liu Y."/>
        </authorList>
    </citation>
    <scope>NUCLEOTIDE SEQUENCE [LARGE SCALE GENOMIC DNA]</scope>
    <source>
        <strain evidence="10">HL-2020</strain>
        <tissue evidence="10">Leaf</tissue>
    </source>
</reference>
<dbReference type="GO" id="GO:0004674">
    <property type="term" value="F:protein serine/threonine kinase activity"/>
    <property type="evidence" value="ECO:0007669"/>
    <property type="project" value="UniProtKB-KW"/>
</dbReference>
<evidence type="ECO:0000256" key="6">
    <source>
        <dbReference type="ARBA" id="ARBA00022840"/>
    </source>
</evidence>
<dbReference type="InterPro" id="IPR000719">
    <property type="entry name" value="Prot_kinase_dom"/>
</dbReference>
<dbReference type="Proteomes" id="UP000631114">
    <property type="component" value="Unassembled WGS sequence"/>
</dbReference>